<evidence type="ECO:0000256" key="13">
    <source>
        <dbReference type="HAMAP-Rule" id="MF_01815"/>
    </source>
</evidence>
<comment type="function">
    <text evidence="13">Catalyzes the condensation reaction of fatty acid synthesis by the addition to an acyl acceptor of two carbons from malonyl-ACP. Catalyzes the first condensation reaction which initiates fatty acid synthesis and may therefore play a role in governing the total rate of fatty acid production. Possesses both acetoacetyl-ACP synthase and acetyl transacylase activities. Its substrate specificity determines the biosynthesis of branched-chain and/or straight-chain of fatty acids.</text>
</comment>
<keyword evidence="8 13" id="KW-0443">Lipid metabolism</keyword>
<dbReference type="InterPro" id="IPR013747">
    <property type="entry name" value="ACP_syn_III_C"/>
</dbReference>
<evidence type="ECO:0000256" key="12">
    <source>
        <dbReference type="ARBA" id="ARBA00051096"/>
    </source>
</evidence>
<evidence type="ECO:0000259" key="15">
    <source>
        <dbReference type="Pfam" id="PF08545"/>
    </source>
</evidence>
<evidence type="ECO:0000256" key="9">
    <source>
        <dbReference type="ARBA" id="ARBA00023160"/>
    </source>
</evidence>
<dbReference type="UniPathway" id="UPA00094"/>
<evidence type="ECO:0000256" key="7">
    <source>
        <dbReference type="ARBA" id="ARBA00022832"/>
    </source>
</evidence>
<dbReference type="SUPFAM" id="SSF53901">
    <property type="entry name" value="Thiolase-like"/>
    <property type="match status" value="1"/>
</dbReference>
<reference evidence="16" key="1">
    <citation type="submission" date="2021-02" db="EMBL/GenBank/DDBJ databases">
        <title>Rhodobacter shimadae sp. nov., an aerobic anoxygenic phototrophic bacterium isolated from a hot spring.</title>
        <authorList>
            <person name="Muramatsu S."/>
            <person name="Haruta S."/>
            <person name="Hirose S."/>
            <person name="Hanada S."/>
        </authorList>
    </citation>
    <scope>NUCLEOTIDE SEQUENCE</scope>
    <source>
        <strain evidence="16">N10</strain>
    </source>
</reference>
<keyword evidence="7 13" id="KW-0276">Fatty acid metabolism</keyword>
<accession>A0A8G0ZYD2</accession>
<feature type="domain" description="Beta-ketoacyl-[acyl-carrier-protein] synthase III C-terminal" evidence="14">
    <location>
        <begin position="234"/>
        <end position="323"/>
    </location>
</feature>
<organism evidence="16 17">
    <name type="scientific">Neotabrizicola shimadae</name>
    <dbReference type="NCBI Taxonomy" id="2807096"/>
    <lineage>
        <taxon>Bacteria</taxon>
        <taxon>Pseudomonadati</taxon>
        <taxon>Pseudomonadota</taxon>
        <taxon>Alphaproteobacteria</taxon>
        <taxon>Rhodobacterales</taxon>
        <taxon>Paracoccaceae</taxon>
        <taxon>Neotabrizicola</taxon>
    </lineage>
</organism>
<evidence type="ECO:0000259" key="14">
    <source>
        <dbReference type="Pfam" id="PF08541"/>
    </source>
</evidence>
<dbReference type="InterPro" id="IPR013751">
    <property type="entry name" value="ACP_syn_III_N"/>
</dbReference>
<evidence type="ECO:0000256" key="8">
    <source>
        <dbReference type="ARBA" id="ARBA00023098"/>
    </source>
</evidence>
<keyword evidence="4 13" id="KW-0963">Cytoplasm</keyword>
<keyword evidence="11 13" id="KW-0012">Acyltransferase</keyword>
<dbReference type="FunFam" id="3.40.47.10:FF:000004">
    <property type="entry name" value="3-oxoacyl-[acyl-carrier-protein] synthase 3"/>
    <property type="match status" value="1"/>
</dbReference>
<evidence type="ECO:0000256" key="5">
    <source>
        <dbReference type="ARBA" id="ARBA00022516"/>
    </source>
</evidence>
<keyword evidence="10 13" id="KW-0511">Multifunctional enzyme</keyword>
<evidence type="ECO:0000256" key="4">
    <source>
        <dbReference type="ARBA" id="ARBA00022490"/>
    </source>
</evidence>
<name>A0A8G0ZYD2_9RHOB</name>
<dbReference type="GO" id="GO:0005737">
    <property type="term" value="C:cytoplasm"/>
    <property type="evidence" value="ECO:0007669"/>
    <property type="project" value="UniProtKB-SubCell"/>
</dbReference>
<dbReference type="GO" id="GO:0033818">
    <property type="term" value="F:beta-ketoacyl-acyl-carrier-protein synthase III activity"/>
    <property type="evidence" value="ECO:0007669"/>
    <property type="project" value="UniProtKB-UniRule"/>
</dbReference>
<evidence type="ECO:0000256" key="1">
    <source>
        <dbReference type="ARBA" id="ARBA00005194"/>
    </source>
</evidence>
<keyword evidence="9 13" id="KW-0275">Fatty acid biosynthesis</keyword>
<evidence type="ECO:0000256" key="2">
    <source>
        <dbReference type="ARBA" id="ARBA00008642"/>
    </source>
</evidence>
<comment type="catalytic activity">
    <reaction evidence="12">
        <text>malonyl-[ACP] + acetyl-CoA + H(+) = 3-oxobutanoyl-[ACP] + CO2 + CoA</text>
        <dbReference type="Rhea" id="RHEA:12080"/>
        <dbReference type="Rhea" id="RHEA-COMP:9623"/>
        <dbReference type="Rhea" id="RHEA-COMP:9625"/>
        <dbReference type="ChEBI" id="CHEBI:15378"/>
        <dbReference type="ChEBI" id="CHEBI:16526"/>
        <dbReference type="ChEBI" id="CHEBI:57287"/>
        <dbReference type="ChEBI" id="CHEBI:57288"/>
        <dbReference type="ChEBI" id="CHEBI:78449"/>
        <dbReference type="ChEBI" id="CHEBI:78450"/>
        <dbReference type="EC" id="2.3.1.180"/>
    </reaction>
    <physiologicalReaction direction="left-to-right" evidence="12">
        <dbReference type="Rhea" id="RHEA:12081"/>
    </physiologicalReaction>
</comment>
<evidence type="ECO:0000256" key="11">
    <source>
        <dbReference type="ARBA" id="ARBA00023315"/>
    </source>
</evidence>
<dbReference type="CDD" id="cd00830">
    <property type="entry name" value="KAS_III"/>
    <property type="match status" value="1"/>
</dbReference>
<comment type="pathway">
    <text evidence="1 13">Lipid metabolism; fatty acid biosynthesis.</text>
</comment>
<protein>
    <recommendedName>
        <fullName evidence="3 13">Beta-ketoacyl-[acyl-carrier-protein] synthase III</fullName>
        <shortName evidence="13">Beta-ketoacyl-ACP synthase III</shortName>
        <shortName evidence="13">KAS III</shortName>
        <ecNumber evidence="3 13">2.3.1.180</ecNumber>
    </recommendedName>
    <alternativeName>
        <fullName evidence="13">3-oxoacyl-[acyl-carrier-protein] synthase 3</fullName>
    </alternativeName>
    <alternativeName>
        <fullName evidence="13">3-oxoacyl-[acyl-carrier-protein] synthase III</fullName>
    </alternativeName>
</protein>
<dbReference type="AlphaFoldDB" id="A0A8G0ZYD2"/>
<comment type="subcellular location">
    <subcellularLocation>
        <location evidence="13">Cytoplasm</location>
    </subcellularLocation>
</comment>
<dbReference type="Proteomes" id="UP000826300">
    <property type="component" value="Chromosome"/>
</dbReference>
<evidence type="ECO:0000256" key="3">
    <source>
        <dbReference type="ARBA" id="ARBA00012333"/>
    </source>
</evidence>
<dbReference type="PANTHER" id="PTHR34069">
    <property type="entry name" value="3-OXOACYL-[ACYL-CARRIER-PROTEIN] SYNTHASE 3"/>
    <property type="match status" value="1"/>
</dbReference>
<keyword evidence="5 13" id="KW-0444">Lipid biosynthesis</keyword>
<feature type="domain" description="Beta-ketoacyl-[acyl-carrier-protein] synthase III N-terminal" evidence="15">
    <location>
        <begin position="108"/>
        <end position="191"/>
    </location>
</feature>
<evidence type="ECO:0000313" key="16">
    <source>
        <dbReference type="EMBL" id="QYZ70404.1"/>
    </source>
</evidence>
<feature type="region of interest" description="ACP-binding" evidence="13">
    <location>
        <begin position="251"/>
        <end position="255"/>
    </location>
</feature>
<sequence length="323" mass="34290">MTTRAVVRGVGHYLPERIVPNAEFEQIVETSDEWIRTRSGIERRHFAAEGQTTSDLAIRAAQAALADAGLEPDDIDVIVLATSTADLTFPSAATMVQAGLGMTRGFAFDVQAVCAGFVFALSTANALILSGQAKRALVIGAETFSRLMDWTDRSTCVLFGDGAGALVLEAAEGMGTTDDRGILSADLNSDGRQRDILYVDGGVSKGTVGHLRMQGKEVFRHAVEKLAATAHAALDKVGLSGEDVDWIVPHQANIRIIEATARRMQVPMERVVVTVQDHGNTSAASIPLALSVGRARGQIKEGDLLVTEAIGGGLAWGSVVLRW</sequence>
<dbReference type="Gene3D" id="3.40.47.10">
    <property type="match status" value="1"/>
</dbReference>
<dbReference type="GO" id="GO:0044550">
    <property type="term" value="P:secondary metabolite biosynthetic process"/>
    <property type="evidence" value="ECO:0007669"/>
    <property type="project" value="TreeGrafter"/>
</dbReference>
<dbReference type="RefSeq" id="WP_220662621.1">
    <property type="nucleotide sequence ID" value="NZ_CP069370.1"/>
</dbReference>
<comment type="domain">
    <text evidence="13">The last Arg residue of the ACP-binding site is essential for the weak association between ACP/AcpP and FabH.</text>
</comment>
<feature type="active site" evidence="13">
    <location>
        <position position="280"/>
    </location>
</feature>
<comment type="subunit">
    <text evidence="13">Homodimer.</text>
</comment>
<dbReference type="GO" id="GO:0004315">
    <property type="term" value="F:3-oxoacyl-[acyl-carrier-protein] synthase activity"/>
    <property type="evidence" value="ECO:0007669"/>
    <property type="project" value="InterPro"/>
</dbReference>
<keyword evidence="6 13" id="KW-0808">Transferase</keyword>
<dbReference type="KEGG" id="nsm:JO391_02435"/>
<evidence type="ECO:0000313" key="17">
    <source>
        <dbReference type="Proteomes" id="UP000826300"/>
    </source>
</evidence>
<dbReference type="InterPro" id="IPR004655">
    <property type="entry name" value="FabH"/>
</dbReference>
<feature type="active site" evidence="13">
    <location>
        <position position="250"/>
    </location>
</feature>
<dbReference type="Pfam" id="PF08545">
    <property type="entry name" value="ACP_syn_III"/>
    <property type="match status" value="1"/>
</dbReference>
<dbReference type="NCBIfam" id="TIGR00747">
    <property type="entry name" value="fabH"/>
    <property type="match status" value="1"/>
</dbReference>
<evidence type="ECO:0000256" key="6">
    <source>
        <dbReference type="ARBA" id="ARBA00022679"/>
    </source>
</evidence>
<gene>
    <name evidence="13" type="primary">fabH</name>
    <name evidence="16" type="ORF">JO391_02435</name>
</gene>
<dbReference type="Pfam" id="PF08541">
    <property type="entry name" value="ACP_syn_III_C"/>
    <property type="match status" value="1"/>
</dbReference>
<dbReference type="NCBIfam" id="NF006829">
    <property type="entry name" value="PRK09352.1"/>
    <property type="match status" value="1"/>
</dbReference>
<dbReference type="EC" id="2.3.1.180" evidence="3 13"/>
<evidence type="ECO:0000256" key="10">
    <source>
        <dbReference type="ARBA" id="ARBA00023268"/>
    </source>
</evidence>
<keyword evidence="17" id="KW-1185">Reference proteome</keyword>
<dbReference type="InterPro" id="IPR016039">
    <property type="entry name" value="Thiolase-like"/>
</dbReference>
<dbReference type="PANTHER" id="PTHR34069:SF2">
    <property type="entry name" value="BETA-KETOACYL-[ACYL-CARRIER-PROTEIN] SYNTHASE III"/>
    <property type="match status" value="1"/>
</dbReference>
<dbReference type="HAMAP" id="MF_01815">
    <property type="entry name" value="FabH"/>
    <property type="match status" value="1"/>
</dbReference>
<dbReference type="GO" id="GO:0006633">
    <property type="term" value="P:fatty acid biosynthetic process"/>
    <property type="evidence" value="ECO:0007669"/>
    <property type="project" value="UniProtKB-UniRule"/>
</dbReference>
<comment type="similarity">
    <text evidence="2 13">Belongs to the thiolase-like superfamily. FabH family.</text>
</comment>
<proteinExistence type="inferred from homology"/>
<dbReference type="EMBL" id="CP069370">
    <property type="protein sequence ID" value="QYZ70404.1"/>
    <property type="molecule type" value="Genomic_DNA"/>
</dbReference>
<feature type="active site" evidence="13">
    <location>
        <position position="114"/>
    </location>
</feature>